<dbReference type="PhylomeDB" id="Q72WJ6"/>
<dbReference type="KEGG" id="dvu:DVUA0093"/>
<evidence type="ECO:0000256" key="2">
    <source>
        <dbReference type="ARBA" id="ARBA00005262"/>
    </source>
</evidence>
<keyword evidence="8" id="KW-0614">Plasmid</keyword>
<dbReference type="PANTHER" id="PTHR33567">
    <property type="entry name" value="CHROMATE ION TRANSPORTER (EUROFUNG)"/>
    <property type="match status" value="1"/>
</dbReference>
<dbReference type="Proteomes" id="UP000002194">
    <property type="component" value="Plasmid pDV"/>
</dbReference>
<evidence type="ECO:0000256" key="3">
    <source>
        <dbReference type="ARBA" id="ARBA00022475"/>
    </source>
</evidence>
<evidence type="ECO:0000313" key="8">
    <source>
        <dbReference type="EMBL" id="AAS94366.1"/>
    </source>
</evidence>
<dbReference type="NCBIfam" id="TIGR00937">
    <property type="entry name" value="2A51"/>
    <property type="match status" value="1"/>
</dbReference>
<feature type="transmembrane region" description="Helical" evidence="7">
    <location>
        <begin position="286"/>
        <end position="311"/>
    </location>
</feature>
<dbReference type="GO" id="GO:0015109">
    <property type="term" value="F:chromate transmembrane transporter activity"/>
    <property type="evidence" value="ECO:0007669"/>
    <property type="project" value="InterPro"/>
</dbReference>
<keyword evidence="4 7" id="KW-0812">Transmembrane</keyword>
<evidence type="ECO:0000256" key="1">
    <source>
        <dbReference type="ARBA" id="ARBA00004651"/>
    </source>
</evidence>
<keyword evidence="5 7" id="KW-1133">Transmembrane helix</keyword>
<reference evidence="8 9" key="1">
    <citation type="journal article" date="2004" name="Nat. Biotechnol.">
        <title>The genome sequence of the anaerobic, sulfate-reducing bacterium Desulfovibrio vulgaris Hildenborough.</title>
        <authorList>
            <person name="Heidelberg J.F."/>
            <person name="Seshadri R."/>
            <person name="Haveman S.A."/>
            <person name="Hemme C.L."/>
            <person name="Paulsen I.T."/>
            <person name="Kolonay J.F."/>
            <person name="Eisen J.A."/>
            <person name="Ward N."/>
            <person name="Methe B."/>
            <person name="Brinkac L.M."/>
            <person name="Daugherty S.C."/>
            <person name="Deboy R.T."/>
            <person name="Dodson R.J."/>
            <person name="Durkin A.S."/>
            <person name="Madupu R."/>
            <person name="Nelson W.C."/>
            <person name="Sullivan S.A."/>
            <person name="Fouts D."/>
            <person name="Haft D.H."/>
            <person name="Selengut J."/>
            <person name="Peterson J.D."/>
            <person name="Davidsen T.M."/>
            <person name="Zafar N."/>
            <person name="Zhou L."/>
            <person name="Radune D."/>
            <person name="Dimitrov G."/>
            <person name="Hance M."/>
            <person name="Tran K."/>
            <person name="Khouri H."/>
            <person name="Gill J."/>
            <person name="Utterback T.R."/>
            <person name="Feldblyum T.V."/>
            <person name="Wall J.D."/>
            <person name="Voordouw G."/>
            <person name="Fraser C.M."/>
        </authorList>
    </citation>
    <scope>NUCLEOTIDE SEQUENCE [LARGE SCALE GENOMIC DNA]</scope>
    <source>
        <strain evidence="9">ATCC 29579 / DSM 644 / NCIMB 8303 / VKM B-1760 / Hildenborough</strain>
        <plasmid evidence="9">pDV</plasmid>
    </source>
</reference>
<dbReference type="HOGENOM" id="CLU_018106_0_0_7"/>
<organism evidence="8 9">
    <name type="scientific">Nitratidesulfovibrio vulgaris (strain ATCC 29579 / DSM 644 / CCUG 34227 / NCIMB 8303 / VKM B-1760 / Hildenborough)</name>
    <name type="common">Desulfovibrio vulgaris</name>
    <dbReference type="NCBI Taxonomy" id="882"/>
    <lineage>
        <taxon>Bacteria</taxon>
        <taxon>Pseudomonadati</taxon>
        <taxon>Thermodesulfobacteriota</taxon>
        <taxon>Desulfovibrionia</taxon>
        <taxon>Desulfovibrionales</taxon>
        <taxon>Desulfovibrionaceae</taxon>
        <taxon>Nitratidesulfovibrio</taxon>
    </lineage>
</organism>
<comment type="similarity">
    <text evidence="2">Belongs to the chromate ion transporter (CHR) (TC 2.A.51) family.</text>
</comment>
<feature type="transmembrane region" description="Helical" evidence="7">
    <location>
        <begin position="397"/>
        <end position="418"/>
    </location>
</feature>
<keyword evidence="6 7" id="KW-0472">Membrane</keyword>
<dbReference type="Pfam" id="PF02417">
    <property type="entry name" value="Chromate_transp"/>
    <property type="match status" value="2"/>
</dbReference>
<name>Q72WJ6_NITV2</name>
<dbReference type="AlphaFoldDB" id="Q72WJ6"/>
<comment type="subcellular location">
    <subcellularLocation>
        <location evidence="1">Cell membrane</location>
        <topology evidence="1">Multi-pass membrane protein</topology>
    </subcellularLocation>
</comment>
<feature type="transmembrane region" description="Helical" evidence="7">
    <location>
        <begin position="216"/>
        <end position="234"/>
    </location>
</feature>
<feature type="transmembrane region" description="Helical" evidence="7">
    <location>
        <begin position="354"/>
        <end position="377"/>
    </location>
</feature>
<dbReference type="PANTHER" id="PTHR33567:SF3">
    <property type="entry name" value="CHROMATE ION TRANSPORTER (EUROFUNG)"/>
    <property type="match status" value="1"/>
</dbReference>
<sequence length="445" mass="47546">MDARQVPSFSEAFRTWLRIGLLGFGGPAGQIALMHKTLVEEKKWVDNERFLHALNYCHFLPGPEAQQLATYVGWLLHRTWGGIVAGTLFILPGYCVIMALSILYAGYRQVPAVEALFYGLKPAVLAIVIGAVLRMGRKSLRTPFAVCLAGMAFMALFAFRVPFPWVIGCAALLGWLKAGRDRAAAPAGAAGAAVPGDAEPLPDHVHPDTGRSLRTLAMWSALWFIPVAASGWLAGWDSVYAHIALFFSKMAVVTFGGAYAVLTYVAQQAVENYQWLSPGDMISGLALAETTPGPLILVLQYVGFMAAYAAPGALHPVVAGVLGGTLAVWVTFTPCFLWIFLGAPYMEKVRANKALSAAFAGVTAAVVGVILNLSAWFGLHTLFTRVQDWDGPVGLLLPVPVLASFDAGAFALSAVAVFAMTRFRLGMGVTLGLCALSGWAMKLLL</sequence>
<evidence type="ECO:0000256" key="6">
    <source>
        <dbReference type="ARBA" id="ARBA00023136"/>
    </source>
</evidence>
<dbReference type="PIRSF" id="PIRSF004810">
    <property type="entry name" value="ChrA"/>
    <property type="match status" value="1"/>
</dbReference>
<feature type="transmembrane region" description="Helical" evidence="7">
    <location>
        <begin position="80"/>
        <end position="103"/>
    </location>
</feature>
<feature type="transmembrane region" description="Helical" evidence="7">
    <location>
        <begin position="115"/>
        <end position="133"/>
    </location>
</feature>
<evidence type="ECO:0000256" key="5">
    <source>
        <dbReference type="ARBA" id="ARBA00022989"/>
    </source>
</evidence>
<dbReference type="InterPro" id="IPR003370">
    <property type="entry name" value="Chromate_transpt"/>
</dbReference>
<evidence type="ECO:0000313" key="9">
    <source>
        <dbReference type="Proteomes" id="UP000002194"/>
    </source>
</evidence>
<dbReference type="PATRIC" id="fig|882.5.peg.3173"/>
<feature type="transmembrane region" description="Helical" evidence="7">
    <location>
        <begin position="153"/>
        <end position="176"/>
    </location>
</feature>
<protein>
    <submittedName>
        <fullName evidence="8">Chromate transport family protein</fullName>
    </submittedName>
</protein>
<feature type="transmembrane region" description="Helical" evidence="7">
    <location>
        <begin position="425"/>
        <end position="444"/>
    </location>
</feature>
<feature type="transmembrane region" description="Helical" evidence="7">
    <location>
        <begin position="240"/>
        <end position="265"/>
    </location>
</feature>
<geneLocation type="plasmid" evidence="8 9">
    <name>pDV</name>
</geneLocation>
<keyword evidence="9" id="KW-1185">Reference proteome</keyword>
<feature type="transmembrane region" description="Helical" evidence="7">
    <location>
        <begin position="317"/>
        <end position="342"/>
    </location>
</feature>
<dbReference type="InterPro" id="IPR014047">
    <property type="entry name" value="Chr_Tranpt_l_chain"/>
</dbReference>
<dbReference type="EMBL" id="AE017286">
    <property type="protein sequence ID" value="AAS94366.1"/>
    <property type="molecule type" value="Genomic_DNA"/>
</dbReference>
<keyword evidence="3" id="KW-1003">Cell membrane</keyword>
<evidence type="ECO:0000256" key="4">
    <source>
        <dbReference type="ARBA" id="ARBA00022692"/>
    </source>
</evidence>
<accession>Q72WJ6</accession>
<evidence type="ECO:0000256" key="7">
    <source>
        <dbReference type="SAM" id="Phobius"/>
    </source>
</evidence>
<dbReference type="OrthoDB" id="9788907at2"/>
<proteinExistence type="inferred from homology"/>
<dbReference type="EnsemblBacteria" id="AAS94366">
    <property type="protein sequence ID" value="AAS94366"/>
    <property type="gene ID" value="DVUA0093"/>
</dbReference>
<dbReference type="GO" id="GO:0005886">
    <property type="term" value="C:plasma membrane"/>
    <property type="evidence" value="ECO:0007669"/>
    <property type="project" value="UniProtKB-SubCell"/>
</dbReference>
<gene>
    <name evidence="8" type="ordered locus">DVUA0093</name>
</gene>